<dbReference type="InterPro" id="IPR005273">
    <property type="entry name" value="Ura-DNA_glyco_family4"/>
</dbReference>
<dbReference type="CDD" id="cd10030">
    <property type="entry name" value="UDG-F4_TTUDGA_SPO1dp_like"/>
    <property type="match status" value="1"/>
</dbReference>
<keyword evidence="6" id="KW-0479">Metal-binding</keyword>
<evidence type="ECO:0000313" key="14">
    <source>
        <dbReference type="Proteomes" id="UP000179360"/>
    </source>
</evidence>
<accession>A0A1F6TJ17</accession>
<dbReference type="Gene3D" id="3.40.470.10">
    <property type="entry name" value="Uracil-DNA glycosylase-like domain"/>
    <property type="match status" value="1"/>
</dbReference>
<keyword evidence="10" id="KW-0411">Iron-sulfur</keyword>
<proteinExistence type="inferred from homology"/>
<evidence type="ECO:0000256" key="4">
    <source>
        <dbReference type="ARBA" id="ARBA00019403"/>
    </source>
</evidence>
<name>A0A1F6TJ17_9PROT</name>
<sequence length="177" mass="19904">MENEVRACAKCALAATRTQTVFGVGDRSARWMFVGEAPGADEDRQGEPFVGRAGQLLNSMIFAIGLKREEVYIANVIKCRPPGNRDPQPEEVEQCEPYLIRQIELIRPRLIVALGRHAAHSLLKTELPLAKLRGGRHSYHDTPLIVTYHPAYLLRSPGEKRKVWEDLRLARSVLEAP</sequence>
<evidence type="ECO:0000313" key="13">
    <source>
        <dbReference type="EMBL" id="OGI45066.1"/>
    </source>
</evidence>
<feature type="domain" description="Uracil-DNA glycosylase-like" evidence="12">
    <location>
        <begin position="22"/>
        <end position="168"/>
    </location>
</feature>
<dbReference type="PANTHER" id="PTHR33693:SF1">
    <property type="entry name" value="TYPE-4 URACIL-DNA GLYCOSYLASE"/>
    <property type="match status" value="1"/>
</dbReference>
<evidence type="ECO:0000259" key="12">
    <source>
        <dbReference type="SMART" id="SM00986"/>
    </source>
</evidence>
<dbReference type="PANTHER" id="PTHR33693">
    <property type="entry name" value="TYPE-5 URACIL-DNA GLYCOSYLASE"/>
    <property type="match status" value="1"/>
</dbReference>
<dbReference type="InterPro" id="IPR051536">
    <property type="entry name" value="UDG_Type-4/5"/>
</dbReference>
<comment type="similarity">
    <text evidence="2">Belongs to the uracil-DNA glycosylase (UDG) superfamily. Type 4 (UDGa) family.</text>
</comment>
<dbReference type="SMART" id="SM00986">
    <property type="entry name" value="UDG"/>
    <property type="match status" value="1"/>
</dbReference>
<evidence type="ECO:0000256" key="3">
    <source>
        <dbReference type="ARBA" id="ARBA00012030"/>
    </source>
</evidence>
<dbReference type="NCBIfam" id="TIGR00758">
    <property type="entry name" value="UDG_fam4"/>
    <property type="match status" value="1"/>
</dbReference>
<keyword evidence="7" id="KW-0227">DNA damage</keyword>
<comment type="catalytic activity">
    <reaction evidence="1">
        <text>Hydrolyzes single-stranded DNA or mismatched double-stranded DNA and polynucleotides, releasing free uracil.</text>
        <dbReference type="EC" id="3.2.2.27"/>
    </reaction>
</comment>
<evidence type="ECO:0000256" key="11">
    <source>
        <dbReference type="ARBA" id="ARBA00023204"/>
    </source>
</evidence>
<evidence type="ECO:0000256" key="9">
    <source>
        <dbReference type="ARBA" id="ARBA00023004"/>
    </source>
</evidence>
<keyword evidence="11" id="KW-0234">DNA repair</keyword>
<keyword evidence="8" id="KW-0378">Hydrolase</keyword>
<keyword evidence="5" id="KW-0004">4Fe-4S</keyword>
<gene>
    <name evidence="13" type="ORF">A2637_07760</name>
</gene>
<protein>
    <recommendedName>
        <fullName evidence="4">Type-4 uracil-DNA glycosylase</fullName>
        <ecNumber evidence="3">3.2.2.27</ecNumber>
    </recommendedName>
</protein>
<dbReference type="InterPro" id="IPR036895">
    <property type="entry name" value="Uracil-DNA_glycosylase-like_sf"/>
</dbReference>
<dbReference type="GO" id="GO:0051539">
    <property type="term" value="F:4 iron, 4 sulfur cluster binding"/>
    <property type="evidence" value="ECO:0007669"/>
    <property type="project" value="UniProtKB-KW"/>
</dbReference>
<dbReference type="GO" id="GO:0006281">
    <property type="term" value="P:DNA repair"/>
    <property type="evidence" value="ECO:0007669"/>
    <property type="project" value="UniProtKB-KW"/>
</dbReference>
<evidence type="ECO:0000256" key="5">
    <source>
        <dbReference type="ARBA" id="ARBA00022485"/>
    </source>
</evidence>
<dbReference type="GO" id="GO:0004844">
    <property type="term" value="F:uracil DNA N-glycosylase activity"/>
    <property type="evidence" value="ECO:0007669"/>
    <property type="project" value="UniProtKB-EC"/>
</dbReference>
<evidence type="ECO:0000256" key="8">
    <source>
        <dbReference type="ARBA" id="ARBA00022801"/>
    </source>
</evidence>
<comment type="caution">
    <text evidence="13">The sequence shown here is derived from an EMBL/GenBank/DDBJ whole genome shotgun (WGS) entry which is preliminary data.</text>
</comment>
<keyword evidence="9" id="KW-0408">Iron</keyword>
<dbReference type="SMART" id="SM00987">
    <property type="entry name" value="UreE_C"/>
    <property type="match status" value="1"/>
</dbReference>
<evidence type="ECO:0000256" key="7">
    <source>
        <dbReference type="ARBA" id="ARBA00022763"/>
    </source>
</evidence>
<evidence type="ECO:0000256" key="10">
    <source>
        <dbReference type="ARBA" id="ARBA00023014"/>
    </source>
</evidence>
<reference evidence="13 14" key="1">
    <citation type="journal article" date="2016" name="Nat. Commun.">
        <title>Thousands of microbial genomes shed light on interconnected biogeochemical processes in an aquifer system.</title>
        <authorList>
            <person name="Anantharaman K."/>
            <person name="Brown C.T."/>
            <person name="Hug L.A."/>
            <person name="Sharon I."/>
            <person name="Castelle C.J."/>
            <person name="Probst A.J."/>
            <person name="Thomas B.C."/>
            <person name="Singh A."/>
            <person name="Wilkins M.J."/>
            <person name="Karaoz U."/>
            <person name="Brodie E.L."/>
            <person name="Williams K.H."/>
            <person name="Hubbard S.S."/>
            <person name="Banfield J.F."/>
        </authorList>
    </citation>
    <scope>NUCLEOTIDE SEQUENCE [LARGE SCALE GENOMIC DNA]</scope>
</reference>
<dbReference type="SUPFAM" id="SSF52141">
    <property type="entry name" value="Uracil-DNA glycosylase-like"/>
    <property type="match status" value="1"/>
</dbReference>
<dbReference type="AlphaFoldDB" id="A0A1F6TJ17"/>
<dbReference type="Pfam" id="PF03167">
    <property type="entry name" value="UDG"/>
    <property type="match status" value="1"/>
</dbReference>
<dbReference type="Proteomes" id="UP000179360">
    <property type="component" value="Unassembled WGS sequence"/>
</dbReference>
<dbReference type="STRING" id="1817764.A2637_07760"/>
<evidence type="ECO:0000256" key="6">
    <source>
        <dbReference type="ARBA" id="ARBA00022723"/>
    </source>
</evidence>
<dbReference type="EC" id="3.2.2.27" evidence="3"/>
<evidence type="ECO:0000256" key="2">
    <source>
        <dbReference type="ARBA" id="ARBA00006521"/>
    </source>
</evidence>
<dbReference type="EMBL" id="MFSY01000098">
    <property type="protein sequence ID" value="OGI45066.1"/>
    <property type="molecule type" value="Genomic_DNA"/>
</dbReference>
<organism evidence="13 14">
    <name type="scientific">Candidatus Muproteobacteria bacterium RIFCSPHIGHO2_01_FULL_65_16</name>
    <dbReference type="NCBI Taxonomy" id="1817764"/>
    <lineage>
        <taxon>Bacteria</taxon>
        <taxon>Pseudomonadati</taxon>
        <taxon>Pseudomonadota</taxon>
        <taxon>Candidatus Muproteobacteria</taxon>
    </lineage>
</organism>
<evidence type="ECO:0000256" key="1">
    <source>
        <dbReference type="ARBA" id="ARBA00001400"/>
    </source>
</evidence>
<dbReference type="GO" id="GO:0046872">
    <property type="term" value="F:metal ion binding"/>
    <property type="evidence" value="ECO:0007669"/>
    <property type="project" value="UniProtKB-KW"/>
</dbReference>
<dbReference type="InterPro" id="IPR005122">
    <property type="entry name" value="Uracil-DNA_glycosylase-like"/>
</dbReference>